<keyword evidence="3" id="KW-1185">Reference proteome</keyword>
<evidence type="ECO:0008006" key="4">
    <source>
        <dbReference type="Google" id="ProtNLM"/>
    </source>
</evidence>
<feature type="transmembrane region" description="Helical" evidence="1">
    <location>
        <begin position="58"/>
        <end position="82"/>
    </location>
</feature>
<organism evidence="2 3">
    <name type="scientific">Paenibacillus septentrionalis</name>
    <dbReference type="NCBI Taxonomy" id="429342"/>
    <lineage>
        <taxon>Bacteria</taxon>
        <taxon>Bacillati</taxon>
        <taxon>Bacillota</taxon>
        <taxon>Bacilli</taxon>
        <taxon>Bacillales</taxon>
        <taxon>Paenibacillaceae</taxon>
        <taxon>Paenibacillus</taxon>
    </lineage>
</organism>
<dbReference type="Proteomes" id="UP001596233">
    <property type="component" value="Unassembled WGS sequence"/>
</dbReference>
<keyword evidence="1" id="KW-0472">Membrane</keyword>
<evidence type="ECO:0000313" key="3">
    <source>
        <dbReference type="Proteomes" id="UP001596233"/>
    </source>
</evidence>
<gene>
    <name evidence="2" type="ORF">ACFP56_04690</name>
</gene>
<sequence>MIKLIKSFRFWFALLSILIITQNMLGWDDKNLLLYFTTPPIIIINEWFYSNWSVWGKYAMLFFYVCNFLTWFLAGFLLDRFVNRLVRKLRRRG</sequence>
<evidence type="ECO:0000256" key="1">
    <source>
        <dbReference type="SAM" id="Phobius"/>
    </source>
</evidence>
<accession>A0ABW1UZL8</accession>
<evidence type="ECO:0000313" key="2">
    <source>
        <dbReference type="EMBL" id="MFC6331912.1"/>
    </source>
</evidence>
<protein>
    <recommendedName>
        <fullName evidence="4">MFS transporter</fullName>
    </recommendedName>
</protein>
<keyword evidence="1" id="KW-0812">Transmembrane</keyword>
<proteinExistence type="predicted"/>
<comment type="caution">
    <text evidence="2">The sequence shown here is derived from an EMBL/GenBank/DDBJ whole genome shotgun (WGS) entry which is preliminary data.</text>
</comment>
<name>A0ABW1UZL8_9BACL</name>
<keyword evidence="1" id="KW-1133">Transmembrane helix</keyword>
<reference evidence="3" key="1">
    <citation type="journal article" date="2019" name="Int. J. Syst. Evol. Microbiol.">
        <title>The Global Catalogue of Microorganisms (GCM) 10K type strain sequencing project: providing services to taxonomists for standard genome sequencing and annotation.</title>
        <authorList>
            <consortium name="The Broad Institute Genomics Platform"/>
            <consortium name="The Broad Institute Genome Sequencing Center for Infectious Disease"/>
            <person name="Wu L."/>
            <person name="Ma J."/>
        </authorList>
    </citation>
    <scope>NUCLEOTIDE SEQUENCE [LARGE SCALE GENOMIC DNA]</scope>
    <source>
        <strain evidence="3">PCU 280</strain>
    </source>
</reference>
<dbReference type="RefSeq" id="WP_379231629.1">
    <property type="nucleotide sequence ID" value="NZ_JBHSTE010000001.1"/>
</dbReference>
<dbReference type="EMBL" id="JBHSTE010000001">
    <property type="protein sequence ID" value="MFC6331912.1"/>
    <property type="molecule type" value="Genomic_DNA"/>
</dbReference>